<proteinExistence type="inferred from homology"/>
<name>A0ABW5QXD5_9BACL</name>
<keyword evidence="3" id="KW-1185">Reference proteome</keyword>
<gene>
    <name evidence="2" type="ORF">ACFSW5_12620</name>
</gene>
<reference evidence="3" key="1">
    <citation type="journal article" date="2019" name="Int. J. Syst. Evol. Microbiol.">
        <title>The Global Catalogue of Microorganisms (GCM) 10K type strain sequencing project: providing services to taxonomists for standard genome sequencing and annotation.</title>
        <authorList>
            <consortium name="The Broad Institute Genomics Platform"/>
            <consortium name="The Broad Institute Genome Sequencing Center for Infectious Disease"/>
            <person name="Wu L."/>
            <person name="Ma J."/>
        </authorList>
    </citation>
    <scope>NUCLEOTIDE SEQUENCE [LARGE SCALE GENOMIC DNA]</scope>
    <source>
        <strain evidence="3">TISTR 1827</strain>
    </source>
</reference>
<sequence length="218" mass="24899">MHNTSEAPSTFEGFRKADFETFHIEGLEGRMEAIQNRIQPKFKLIGEELAARLSPSAGREMFLHISKHARRTVNPPKDTWLAICHNKRGYKAHPHFQLGLFDDHLFLWFALIYELPNKSAIASAYLNDLDKLVDAVPQDYVLSADHMQKAAVPVASMDKAQWRETLVRFRDVKKAELLIGKHIEAGNKLVQDGPALLRYAELTFESLMPLYRMAISQI</sequence>
<evidence type="ECO:0000256" key="1">
    <source>
        <dbReference type="HAMAP-Rule" id="MF_01851"/>
    </source>
</evidence>
<dbReference type="Pfam" id="PF06335">
    <property type="entry name" value="DUF1054"/>
    <property type="match status" value="1"/>
</dbReference>
<dbReference type="PIRSF" id="PIRSF021332">
    <property type="entry name" value="DUF1054"/>
    <property type="match status" value="1"/>
</dbReference>
<comment type="similarity">
    <text evidence="1">Belongs to the UPF0637 family.</text>
</comment>
<dbReference type="SUPFAM" id="SSF142913">
    <property type="entry name" value="YktB/PF0168-like"/>
    <property type="match status" value="1"/>
</dbReference>
<dbReference type="InterPro" id="IPR009403">
    <property type="entry name" value="UPF0637"/>
</dbReference>
<evidence type="ECO:0000313" key="2">
    <source>
        <dbReference type="EMBL" id="MFD2661096.1"/>
    </source>
</evidence>
<accession>A0ABW5QXD5</accession>
<dbReference type="RefSeq" id="WP_379273892.1">
    <property type="nucleotide sequence ID" value="NZ_JBHUGT010000024.1"/>
</dbReference>
<evidence type="ECO:0000313" key="3">
    <source>
        <dbReference type="Proteomes" id="UP001597493"/>
    </source>
</evidence>
<dbReference type="EMBL" id="JBHUMY010000012">
    <property type="protein sequence ID" value="MFD2661096.1"/>
    <property type="molecule type" value="Genomic_DNA"/>
</dbReference>
<dbReference type="Proteomes" id="UP001597493">
    <property type="component" value="Unassembled WGS sequence"/>
</dbReference>
<comment type="caution">
    <text evidence="2">The sequence shown here is derived from an EMBL/GenBank/DDBJ whole genome shotgun (WGS) entry which is preliminary data.</text>
</comment>
<dbReference type="InterPro" id="IPR053707">
    <property type="entry name" value="UPF0637_domain_sf"/>
</dbReference>
<organism evidence="2 3">
    <name type="scientific">Paenibacillus thailandensis</name>
    <dbReference type="NCBI Taxonomy" id="393250"/>
    <lineage>
        <taxon>Bacteria</taxon>
        <taxon>Bacillati</taxon>
        <taxon>Bacillota</taxon>
        <taxon>Bacilli</taxon>
        <taxon>Bacillales</taxon>
        <taxon>Paenibacillaceae</taxon>
        <taxon>Paenibacillus</taxon>
    </lineage>
</organism>
<dbReference type="HAMAP" id="MF_01851">
    <property type="entry name" value="UPF0637"/>
    <property type="match status" value="1"/>
</dbReference>
<protein>
    <recommendedName>
        <fullName evidence="1">UPF0637 protein ACFSW5_12620</fullName>
    </recommendedName>
</protein>
<dbReference type="Gene3D" id="3.30.930.20">
    <property type="entry name" value="Protein of unknown function DUF1054"/>
    <property type="match status" value="1"/>
</dbReference>